<evidence type="ECO:0000313" key="1">
    <source>
        <dbReference type="EMBL" id="MBM6928171.1"/>
    </source>
</evidence>
<comment type="caution">
    <text evidence="1">The sequence shown here is derived from an EMBL/GenBank/DDBJ whole genome shotgun (WGS) entry which is preliminary data.</text>
</comment>
<name>A0ABS2GSM1_9BURK</name>
<sequence>MVFELRNQGYFYREISEMMDMPIRTIRTVLDGSRRNKHVVGWKKLKRKAKK</sequence>
<gene>
    <name evidence="1" type="ORF">H5985_02660</name>
</gene>
<proteinExistence type="predicted"/>
<protein>
    <recommendedName>
        <fullName evidence="3">Helix-turn-helix domain-containing protein</fullName>
    </recommendedName>
</protein>
<accession>A0ABS2GSM1</accession>
<evidence type="ECO:0008006" key="3">
    <source>
        <dbReference type="Google" id="ProtNLM"/>
    </source>
</evidence>
<keyword evidence="2" id="KW-1185">Reference proteome</keyword>
<dbReference type="Proteomes" id="UP000777002">
    <property type="component" value="Unassembled WGS sequence"/>
</dbReference>
<evidence type="ECO:0000313" key="2">
    <source>
        <dbReference type="Proteomes" id="UP000777002"/>
    </source>
</evidence>
<reference evidence="1 2" key="1">
    <citation type="journal article" date="2021" name="Sci. Rep.">
        <title>The distribution of antibiotic resistance genes in chicken gut microbiota commensals.</title>
        <authorList>
            <person name="Juricova H."/>
            <person name="Matiasovicova J."/>
            <person name="Kubasova T."/>
            <person name="Cejkova D."/>
            <person name="Rychlik I."/>
        </authorList>
    </citation>
    <scope>NUCLEOTIDE SEQUENCE [LARGE SCALE GENOMIC DNA]</scope>
    <source>
        <strain evidence="1 2">An562</strain>
    </source>
</reference>
<dbReference type="EMBL" id="JACJKX010000003">
    <property type="protein sequence ID" value="MBM6928171.1"/>
    <property type="molecule type" value="Genomic_DNA"/>
</dbReference>
<dbReference type="RefSeq" id="WP_205049772.1">
    <property type="nucleotide sequence ID" value="NZ_JACJKX010000003.1"/>
</dbReference>
<organism evidence="1 2">
    <name type="scientific">Parasutterella secunda</name>
    <dbReference type="NCBI Taxonomy" id="626947"/>
    <lineage>
        <taxon>Bacteria</taxon>
        <taxon>Pseudomonadati</taxon>
        <taxon>Pseudomonadota</taxon>
        <taxon>Betaproteobacteria</taxon>
        <taxon>Burkholderiales</taxon>
        <taxon>Sutterellaceae</taxon>
        <taxon>Parasutterella</taxon>
    </lineage>
</organism>